<dbReference type="InterPro" id="IPR036705">
    <property type="entry name" value="Ribosyl_crysJ1_sf"/>
</dbReference>
<feature type="binding site" evidence="3">
    <location>
        <position position="318"/>
    </location>
    <ligand>
        <name>Mg(2+)</name>
        <dbReference type="ChEBI" id="CHEBI:18420"/>
        <label>1</label>
    </ligand>
</feature>
<protein>
    <recommendedName>
        <fullName evidence="7">ADP-ribosylglycohydrolase</fullName>
    </recommendedName>
</protein>
<evidence type="ECO:0000313" key="5">
    <source>
        <dbReference type="EMBL" id="PRW62029.1"/>
    </source>
</evidence>
<evidence type="ECO:0000256" key="4">
    <source>
        <dbReference type="SAM" id="MobiDB-lite"/>
    </source>
</evidence>
<dbReference type="GO" id="GO:0046872">
    <property type="term" value="F:metal ion binding"/>
    <property type="evidence" value="ECO:0007669"/>
    <property type="project" value="UniProtKB-KW"/>
</dbReference>
<dbReference type="InterPro" id="IPR050792">
    <property type="entry name" value="ADP-ribosylglycohydrolase"/>
</dbReference>
<dbReference type="GO" id="GO:0016787">
    <property type="term" value="F:hydrolase activity"/>
    <property type="evidence" value="ECO:0007669"/>
    <property type="project" value="UniProtKB-KW"/>
</dbReference>
<reference evidence="5 6" key="1">
    <citation type="submission" date="2018-03" db="EMBL/GenBank/DDBJ databases">
        <title>Actinopolyspora mortivallis from Sahara, screening for active biomolecules.</title>
        <authorList>
            <person name="Selama O."/>
            <person name="Wellington E.M.H."/>
            <person name="Hacene H."/>
        </authorList>
    </citation>
    <scope>NUCLEOTIDE SEQUENCE [LARGE SCALE GENOMIC DNA]</scope>
    <source>
        <strain evidence="5 6">M5A</strain>
    </source>
</reference>
<keyword evidence="3" id="KW-0460">Magnesium</keyword>
<feature type="region of interest" description="Disordered" evidence="4">
    <location>
        <begin position="362"/>
        <end position="411"/>
    </location>
</feature>
<evidence type="ECO:0000256" key="1">
    <source>
        <dbReference type="ARBA" id="ARBA00010702"/>
    </source>
</evidence>
<dbReference type="InParanoid" id="A0A2T0GSE9"/>
<dbReference type="PANTHER" id="PTHR16222">
    <property type="entry name" value="ADP-RIBOSYLGLYCOHYDROLASE"/>
    <property type="match status" value="1"/>
</dbReference>
<evidence type="ECO:0008006" key="7">
    <source>
        <dbReference type="Google" id="ProtNLM"/>
    </source>
</evidence>
<evidence type="ECO:0000313" key="6">
    <source>
        <dbReference type="Proteomes" id="UP000239352"/>
    </source>
</evidence>
<dbReference type="Pfam" id="PF03747">
    <property type="entry name" value="ADP_ribosyl_GH"/>
    <property type="match status" value="1"/>
</dbReference>
<evidence type="ECO:0000256" key="2">
    <source>
        <dbReference type="ARBA" id="ARBA00022801"/>
    </source>
</evidence>
<keyword evidence="3" id="KW-0479">Metal-binding</keyword>
<dbReference type="Proteomes" id="UP000239352">
    <property type="component" value="Unassembled WGS sequence"/>
</dbReference>
<dbReference type="AlphaFoldDB" id="A0A2T0GSE9"/>
<dbReference type="SUPFAM" id="SSF101478">
    <property type="entry name" value="ADP-ribosylglycohydrolase"/>
    <property type="match status" value="1"/>
</dbReference>
<name>A0A2T0GSE9_ACTMO</name>
<gene>
    <name evidence="5" type="ORF">CEP50_17700</name>
</gene>
<feature type="non-terminal residue" evidence="5">
    <location>
        <position position="411"/>
    </location>
</feature>
<comment type="caution">
    <text evidence="5">The sequence shown here is derived from an EMBL/GenBank/DDBJ whole genome shotgun (WGS) entry which is preliminary data.</text>
</comment>
<evidence type="ECO:0000256" key="3">
    <source>
        <dbReference type="PIRSR" id="PIRSR605502-1"/>
    </source>
</evidence>
<comment type="cofactor">
    <cofactor evidence="3">
        <name>Mg(2+)</name>
        <dbReference type="ChEBI" id="CHEBI:18420"/>
    </cofactor>
    <text evidence="3">Binds 2 magnesium ions per subunit.</text>
</comment>
<dbReference type="EMBL" id="PVSR01000045">
    <property type="protein sequence ID" value="PRW62029.1"/>
    <property type="molecule type" value="Genomic_DNA"/>
</dbReference>
<dbReference type="RefSeq" id="WP_181188439.1">
    <property type="nucleotide sequence ID" value="NZ_PVSR01000045.1"/>
</dbReference>
<dbReference type="PANTHER" id="PTHR16222:SF24">
    <property type="entry name" value="ADP-RIBOSYLHYDROLASE ARH3"/>
    <property type="match status" value="1"/>
</dbReference>
<sequence length="411" mass="43944">MSDSRSRPGDFAARPLSWSERLRGALLGGAVGDVLGSGVRGWSLPAIHQWLGGRGAVDFLPVFGRRGAVSDLSQLTVFTVDALLRARATGEQDPLPVIRSNHLAWLYTQGVPWAYAMAGYWRSHPEPAGWLLKRPELFSTRNPGGNALRLLSTLVDRFPVDPSSGPLRDTPAGEEAFADCLVWTAPLMVWSPDARRVAATASRVPRLLTGHYETRAASALHADVLGGLLNGTPLWEAVRSWELNRSHQEQGVPPAAVLRTVHSAMFIAQQGRQPDPRMLDIEFCPSEGLGELGIAVAAVASAGNFTDAVVTAVNHSADSAVAGALAGQLAGAIHGPEAIPPRWRAELDIREVLETLASDAAEAFAPPEPPKWARRYVQGEDPRELGGGGWTVETTRGEPPGPVEQAPPTQV</sequence>
<dbReference type="InterPro" id="IPR005502">
    <property type="entry name" value="Ribosyl_crysJ1"/>
</dbReference>
<accession>A0A2T0GSE9</accession>
<keyword evidence="6" id="KW-1185">Reference proteome</keyword>
<keyword evidence="2" id="KW-0378">Hydrolase</keyword>
<comment type="similarity">
    <text evidence="1">Belongs to the ADP-ribosylglycohydrolase family.</text>
</comment>
<dbReference type="Gene3D" id="1.10.4080.10">
    <property type="entry name" value="ADP-ribosylation/Crystallin J1"/>
    <property type="match status" value="1"/>
</dbReference>
<organism evidence="5 6">
    <name type="scientific">Actinopolyspora mortivallis</name>
    <dbReference type="NCBI Taxonomy" id="33906"/>
    <lineage>
        <taxon>Bacteria</taxon>
        <taxon>Bacillati</taxon>
        <taxon>Actinomycetota</taxon>
        <taxon>Actinomycetes</taxon>
        <taxon>Actinopolysporales</taxon>
        <taxon>Actinopolysporaceae</taxon>
        <taxon>Actinopolyspora</taxon>
    </lineage>
</organism>
<proteinExistence type="inferred from homology"/>